<dbReference type="RefSeq" id="WP_347937939.1">
    <property type="nucleotide sequence ID" value="NZ_JBDXMI010000006.1"/>
</dbReference>
<dbReference type="EMBL" id="JBDXMI010000006">
    <property type="protein sequence ID" value="MEO9387054.1"/>
    <property type="molecule type" value="Genomic_DNA"/>
</dbReference>
<protein>
    <recommendedName>
        <fullName evidence="3">HK97 gp10 family phage protein</fullName>
    </recommendedName>
</protein>
<comment type="caution">
    <text evidence="1">The sequence shown here is derived from an EMBL/GenBank/DDBJ whole genome shotgun (WGS) entry which is preliminary data.</text>
</comment>
<evidence type="ECO:0008006" key="3">
    <source>
        <dbReference type="Google" id="ProtNLM"/>
    </source>
</evidence>
<evidence type="ECO:0000313" key="1">
    <source>
        <dbReference type="EMBL" id="MEO9387054.1"/>
    </source>
</evidence>
<evidence type="ECO:0000313" key="2">
    <source>
        <dbReference type="Proteomes" id="UP001462502"/>
    </source>
</evidence>
<gene>
    <name evidence="1" type="ORF">ABI908_23455</name>
</gene>
<reference evidence="1 2" key="1">
    <citation type="submission" date="2024-05" db="EMBL/GenBank/DDBJ databases">
        <authorList>
            <person name="De Oliveira J.P."/>
            <person name="Noriler S.A."/>
            <person name="De Oliveira A.G."/>
            <person name="Sipoli D.S."/>
        </authorList>
    </citation>
    <scope>NUCLEOTIDE SEQUENCE [LARGE SCALE GENOMIC DNA]</scope>
    <source>
        <strain evidence="1 2">LABIM192</strain>
    </source>
</reference>
<accession>A0ABV0J2A0</accession>
<keyword evidence="2" id="KW-1185">Reference proteome</keyword>
<organism evidence="1 2">
    <name type="scientific">Chromobacterium phragmitis</name>
    <dbReference type="NCBI Taxonomy" id="2202141"/>
    <lineage>
        <taxon>Bacteria</taxon>
        <taxon>Pseudomonadati</taxon>
        <taxon>Pseudomonadota</taxon>
        <taxon>Betaproteobacteria</taxon>
        <taxon>Neisseriales</taxon>
        <taxon>Chromobacteriaceae</taxon>
        <taxon>Chromobacterium</taxon>
    </lineage>
</organism>
<sequence>MGIKVDGDFNALIVGLTQEGQRVMKNASRRMAQEAERIRTLAIDYAPVDTHGIEESIKIERYQAPAFGSRVEFYVYVDGGHIAADGTPVGEYAYYQHEGLVRMKGGGWGYNWHPGPATLEKMASLGVFCGPKFLERAADERESEIEESIFNAIKDS</sequence>
<name>A0ABV0J2A0_9NEIS</name>
<proteinExistence type="predicted"/>
<dbReference type="Proteomes" id="UP001462502">
    <property type="component" value="Unassembled WGS sequence"/>
</dbReference>